<sequence>MCHAFQQGHGNTGGPAVVAAVGGMLASPGVASAVPPSCWTETNGSTWAAGFCPSGTYKVVVQYCRPNCHREEGYPAVNGNPSGISFSPGGSIASVDVEYA</sequence>
<dbReference type="EMBL" id="JBHRWK010000105">
    <property type="protein sequence ID" value="MFC3455967.1"/>
    <property type="molecule type" value="Genomic_DNA"/>
</dbReference>
<accession>A0ABV7PBW4</accession>
<proteinExistence type="predicted"/>
<name>A0ABV7PBW4_9PSEU</name>
<evidence type="ECO:0008006" key="3">
    <source>
        <dbReference type="Google" id="ProtNLM"/>
    </source>
</evidence>
<evidence type="ECO:0000313" key="2">
    <source>
        <dbReference type="Proteomes" id="UP001595645"/>
    </source>
</evidence>
<evidence type="ECO:0000313" key="1">
    <source>
        <dbReference type="EMBL" id="MFC3455967.1"/>
    </source>
</evidence>
<comment type="caution">
    <text evidence="1">The sequence shown here is derived from an EMBL/GenBank/DDBJ whole genome shotgun (WGS) entry which is preliminary data.</text>
</comment>
<gene>
    <name evidence="1" type="ORF">ACFOSH_41600</name>
</gene>
<dbReference type="Proteomes" id="UP001595645">
    <property type="component" value="Unassembled WGS sequence"/>
</dbReference>
<keyword evidence="2" id="KW-1185">Reference proteome</keyword>
<protein>
    <recommendedName>
        <fullName evidence="3">Secreted protein</fullName>
    </recommendedName>
</protein>
<reference evidence="2" key="1">
    <citation type="journal article" date="2019" name="Int. J. Syst. Evol. Microbiol.">
        <title>The Global Catalogue of Microorganisms (GCM) 10K type strain sequencing project: providing services to taxonomists for standard genome sequencing and annotation.</title>
        <authorList>
            <consortium name="The Broad Institute Genomics Platform"/>
            <consortium name="The Broad Institute Genome Sequencing Center for Infectious Disease"/>
            <person name="Wu L."/>
            <person name="Ma J."/>
        </authorList>
    </citation>
    <scope>NUCLEOTIDE SEQUENCE [LARGE SCALE GENOMIC DNA]</scope>
    <source>
        <strain evidence="2">CGMCC 4.7676</strain>
    </source>
</reference>
<dbReference type="RefSeq" id="WP_378246873.1">
    <property type="nucleotide sequence ID" value="NZ_JBHRWK010000105.1"/>
</dbReference>
<organism evidence="1 2">
    <name type="scientific">Amycolatopsis speibonae</name>
    <dbReference type="NCBI Taxonomy" id="1450224"/>
    <lineage>
        <taxon>Bacteria</taxon>
        <taxon>Bacillati</taxon>
        <taxon>Actinomycetota</taxon>
        <taxon>Actinomycetes</taxon>
        <taxon>Pseudonocardiales</taxon>
        <taxon>Pseudonocardiaceae</taxon>
        <taxon>Amycolatopsis</taxon>
    </lineage>
</organism>